<dbReference type="SMART" id="SM00283">
    <property type="entry name" value="MA"/>
    <property type="match status" value="1"/>
</dbReference>
<evidence type="ECO:0000313" key="11">
    <source>
        <dbReference type="EMBL" id="TYA15265.1"/>
    </source>
</evidence>
<evidence type="ECO:0000313" key="12">
    <source>
        <dbReference type="Proteomes" id="UP000325218"/>
    </source>
</evidence>
<keyword evidence="2" id="KW-1003">Cell membrane</keyword>
<dbReference type="PANTHER" id="PTHR32089">
    <property type="entry name" value="METHYL-ACCEPTING CHEMOTAXIS PROTEIN MCPB"/>
    <property type="match status" value="1"/>
</dbReference>
<dbReference type="CDD" id="cd06225">
    <property type="entry name" value="HAMP"/>
    <property type="match status" value="1"/>
</dbReference>
<evidence type="ECO:0000259" key="9">
    <source>
        <dbReference type="PROSITE" id="PS50111"/>
    </source>
</evidence>
<dbReference type="PROSITE" id="PS50885">
    <property type="entry name" value="HAMP"/>
    <property type="match status" value="1"/>
</dbReference>
<feature type="domain" description="Methyl-accepting transducer" evidence="9">
    <location>
        <begin position="278"/>
        <end position="514"/>
    </location>
</feature>
<proteinExistence type="inferred from homology"/>
<dbReference type="Gene3D" id="1.10.287.950">
    <property type="entry name" value="Methyl-accepting chemotaxis protein"/>
    <property type="match status" value="1"/>
</dbReference>
<comment type="similarity">
    <text evidence="5">Belongs to the methyl-accepting chemotaxis (MCP) protein family.</text>
</comment>
<dbReference type="InterPro" id="IPR003660">
    <property type="entry name" value="HAMP_dom"/>
</dbReference>
<evidence type="ECO:0000256" key="6">
    <source>
        <dbReference type="PROSITE-ProRule" id="PRU00284"/>
    </source>
</evidence>
<protein>
    <submittedName>
        <fullName evidence="11">Methyl-accepting chemotaxis protein</fullName>
    </submittedName>
</protein>
<comment type="caution">
    <text evidence="11">The sequence shown here is derived from an EMBL/GenBank/DDBJ whole genome shotgun (WGS) entry which is preliminary data.</text>
</comment>
<keyword evidence="8" id="KW-0812">Transmembrane</keyword>
<dbReference type="SUPFAM" id="SSF58104">
    <property type="entry name" value="Methyl-accepting chemotaxis protein (MCP) signaling domain"/>
    <property type="match status" value="1"/>
</dbReference>
<keyword evidence="7" id="KW-0175">Coiled coil</keyword>
<feature type="transmembrane region" description="Helical" evidence="8">
    <location>
        <begin position="183"/>
        <end position="205"/>
    </location>
</feature>
<evidence type="ECO:0000256" key="5">
    <source>
        <dbReference type="ARBA" id="ARBA00029447"/>
    </source>
</evidence>
<dbReference type="GO" id="GO:0007165">
    <property type="term" value="P:signal transduction"/>
    <property type="evidence" value="ECO:0007669"/>
    <property type="project" value="UniProtKB-KW"/>
</dbReference>
<dbReference type="SMART" id="SM00304">
    <property type="entry name" value="HAMP"/>
    <property type="match status" value="1"/>
</dbReference>
<dbReference type="AlphaFoldDB" id="A0A5D0D3W6"/>
<evidence type="ECO:0000256" key="3">
    <source>
        <dbReference type="ARBA" id="ARBA00023136"/>
    </source>
</evidence>
<dbReference type="PROSITE" id="PS50111">
    <property type="entry name" value="CHEMOTAXIS_TRANSDUC_2"/>
    <property type="match status" value="1"/>
</dbReference>
<name>A0A5D0D3W6_9BACL</name>
<evidence type="ECO:0000256" key="4">
    <source>
        <dbReference type="ARBA" id="ARBA00023224"/>
    </source>
</evidence>
<evidence type="ECO:0000256" key="1">
    <source>
        <dbReference type="ARBA" id="ARBA00004236"/>
    </source>
</evidence>
<dbReference type="OrthoDB" id="2513043at2"/>
<dbReference type="InterPro" id="IPR004089">
    <property type="entry name" value="MCPsignal_dom"/>
</dbReference>
<dbReference type="Gene3D" id="6.10.340.10">
    <property type="match status" value="1"/>
</dbReference>
<dbReference type="Pfam" id="PF00672">
    <property type="entry name" value="HAMP"/>
    <property type="match status" value="1"/>
</dbReference>
<organism evidence="11 12">
    <name type="scientific">Paenibacillus faecis</name>
    <dbReference type="NCBI Taxonomy" id="862114"/>
    <lineage>
        <taxon>Bacteria</taxon>
        <taxon>Bacillati</taxon>
        <taxon>Bacillota</taxon>
        <taxon>Bacilli</taxon>
        <taxon>Bacillales</taxon>
        <taxon>Paenibacillaceae</taxon>
        <taxon>Paenibacillus</taxon>
    </lineage>
</organism>
<keyword evidence="8" id="KW-1133">Transmembrane helix</keyword>
<feature type="coiled-coil region" evidence="7">
    <location>
        <begin position="254"/>
        <end position="317"/>
    </location>
</feature>
<gene>
    <name evidence="11" type="ORF">FRY98_06415</name>
</gene>
<feature type="domain" description="HAMP" evidence="10">
    <location>
        <begin position="206"/>
        <end position="259"/>
    </location>
</feature>
<comment type="subcellular location">
    <subcellularLocation>
        <location evidence="1">Cell membrane</location>
    </subcellularLocation>
</comment>
<keyword evidence="12" id="KW-1185">Reference proteome</keyword>
<keyword evidence="4 6" id="KW-0807">Transducer</keyword>
<evidence type="ECO:0000256" key="2">
    <source>
        <dbReference type="ARBA" id="ARBA00022475"/>
    </source>
</evidence>
<dbReference type="RefSeq" id="WP_148450855.1">
    <property type="nucleotide sequence ID" value="NZ_VSDO01000001.1"/>
</dbReference>
<evidence type="ECO:0000256" key="7">
    <source>
        <dbReference type="SAM" id="Coils"/>
    </source>
</evidence>
<dbReference type="GO" id="GO:0005886">
    <property type="term" value="C:plasma membrane"/>
    <property type="evidence" value="ECO:0007669"/>
    <property type="project" value="UniProtKB-SubCell"/>
</dbReference>
<dbReference type="Pfam" id="PF00015">
    <property type="entry name" value="MCPsignal"/>
    <property type="match status" value="1"/>
</dbReference>
<dbReference type="EMBL" id="VSDO01000001">
    <property type="protein sequence ID" value="TYA15265.1"/>
    <property type="molecule type" value="Genomic_DNA"/>
</dbReference>
<keyword evidence="3 8" id="KW-0472">Membrane</keyword>
<evidence type="ECO:0000259" key="10">
    <source>
        <dbReference type="PROSITE" id="PS50885"/>
    </source>
</evidence>
<sequence length="564" mass="60759">MGFAKKITAGIIALLLLVGALIGMTSYQTAYRQVEEAVGVETVGCANITTGLVDPGVIERLNQGDSTGLDALEQRLNWTVDHKPLFKEVFILSLDGKILAADQNIKKRGYEAGDPFYFDASSKDMLMKHKHSVYTKIYTYDGVDLLTGYGPIFKDHDPTKEIVGLMAINFDASIINERVWDILGLPFAIGGGVFLFAILLVYWFIHRMVRPLEQLSRQVNRVAQGDLSVAPVALSSKDEVGTLSRDIGNMTSNLRQLIAEVNQTSMQVASAAQELSASSEETGKASEQTVEITQALADGAERQLRSLEQSSAALLNMSESLILVADNADGVSRETRLSASAAKEGTASIQQGVRQMNTIEENIDTLSARIDLLSGQSKEIRNILDIITGIAAETNLLAINAAIEAARAGDQGSGFAVVASSVRKLAERSADSAQQIAELIAFIIKQMEDTASTMEAASREVKLGAELVGHAGESFRDIQRSTASAAEAVDHVRDTVRQLSDKSGELVKAMEQLVAIADETVEGSQTMSAASEQQLAAMEEVDASATFLSNLSEKLHSLIDRFKL</sequence>
<dbReference type="CDD" id="cd11386">
    <property type="entry name" value="MCP_signal"/>
    <property type="match status" value="1"/>
</dbReference>
<evidence type="ECO:0000256" key="8">
    <source>
        <dbReference type="SAM" id="Phobius"/>
    </source>
</evidence>
<reference evidence="11 12" key="1">
    <citation type="submission" date="2019-08" db="EMBL/GenBank/DDBJ databases">
        <title>Genome sequencing of Paenibacillus faecis DSM 23593(T).</title>
        <authorList>
            <person name="Kook J.-K."/>
            <person name="Park S.-N."/>
            <person name="Lim Y.K."/>
        </authorList>
    </citation>
    <scope>NUCLEOTIDE SEQUENCE [LARGE SCALE GENOMIC DNA]</scope>
    <source>
        <strain evidence="11 12">DSM 23593</strain>
    </source>
</reference>
<dbReference type="Proteomes" id="UP000325218">
    <property type="component" value="Unassembled WGS sequence"/>
</dbReference>
<accession>A0A5D0D3W6</accession>
<dbReference type="PANTHER" id="PTHR32089:SF112">
    <property type="entry name" value="LYSOZYME-LIKE PROTEIN-RELATED"/>
    <property type="match status" value="1"/>
</dbReference>